<reference evidence="2 3" key="1">
    <citation type="submission" date="2016-03" db="EMBL/GenBank/DDBJ databases">
        <title>Choanephora cucurbitarum.</title>
        <authorList>
            <person name="Min B."/>
            <person name="Park H."/>
            <person name="Park J.-H."/>
            <person name="Shin H.-D."/>
            <person name="Choi I.-G."/>
        </authorList>
    </citation>
    <scope>NUCLEOTIDE SEQUENCE [LARGE SCALE GENOMIC DNA]</scope>
    <source>
        <strain evidence="2 3">KUS-F28377</strain>
    </source>
</reference>
<dbReference type="AlphaFoldDB" id="A0A1C7N2S6"/>
<dbReference type="EMBL" id="LUGH01001108">
    <property type="protein sequence ID" value="OBZ81654.1"/>
    <property type="molecule type" value="Genomic_DNA"/>
</dbReference>
<feature type="region of interest" description="Disordered" evidence="1">
    <location>
        <begin position="1"/>
        <end position="116"/>
    </location>
</feature>
<dbReference type="InParanoid" id="A0A1C7N2S6"/>
<evidence type="ECO:0000313" key="2">
    <source>
        <dbReference type="EMBL" id="OBZ81654.1"/>
    </source>
</evidence>
<feature type="compositionally biased region" description="Basic residues" evidence="1">
    <location>
        <begin position="47"/>
        <end position="116"/>
    </location>
</feature>
<keyword evidence="3" id="KW-1185">Reference proteome</keyword>
<proteinExistence type="predicted"/>
<name>A0A1C7N2S6_9FUNG</name>
<dbReference type="Proteomes" id="UP000093000">
    <property type="component" value="Unassembled WGS sequence"/>
</dbReference>
<feature type="compositionally biased region" description="Low complexity" evidence="1">
    <location>
        <begin position="1"/>
        <end position="13"/>
    </location>
</feature>
<dbReference type="OrthoDB" id="2286050at2759"/>
<gene>
    <name evidence="2" type="ORF">A0J61_10298</name>
</gene>
<comment type="caution">
    <text evidence="2">The sequence shown here is derived from an EMBL/GenBank/DDBJ whole genome shotgun (WGS) entry which is preliminary data.</text>
</comment>
<feature type="non-terminal residue" evidence="2">
    <location>
        <position position="1"/>
    </location>
</feature>
<protein>
    <submittedName>
        <fullName evidence="2">Uncharacterized protein</fullName>
    </submittedName>
</protein>
<organism evidence="2 3">
    <name type="scientific">Choanephora cucurbitarum</name>
    <dbReference type="NCBI Taxonomy" id="101091"/>
    <lineage>
        <taxon>Eukaryota</taxon>
        <taxon>Fungi</taxon>
        <taxon>Fungi incertae sedis</taxon>
        <taxon>Mucoromycota</taxon>
        <taxon>Mucoromycotina</taxon>
        <taxon>Mucoromycetes</taxon>
        <taxon>Mucorales</taxon>
        <taxon>Mucorineae</taxon>
        <taxon>Choanephoraceae</taxon>
        <taxon>Choanephoroideae</taxon>
        <taxon>Choanephora</taxon>
    </lineage>
</organism>
<accession>A0A1C7N2S6</accession>
<evidence type="ECO:0000256" key="1">
    <source>
        <dbReference type="SAM" id="MobiDB-lite"/>
    </source>
</evidence>
<evidence type="ECO:0000313" key="3">
    <source>
        <dbReference type="Proteomes" id="UP000093000"/>
    </source>
</evidence>
<sequence>TPPAATQTTAPPTNKHKTKTPGHEHGSDEDCGCGKHTTAGHNQTTTKGKHHVKTTTKGKHIKSTTKGKHHVKTTTKGKHHAKSTTKGKHSKTTTKGKHIKSTTKGKHSKTTHKGKHTPTVCPVGCATKTVTKVVYVTVN</sequence>